<feature type="compositionally biased region" description="Polar residues" evidence="12">
    <location>
        <begin position="176"/>
        <end position="186"/>
    </location>
</feature>
<feature type="compositionally biased region" description="Polar residues" evidence="12">
    <location>
        <begin position="1541"/>
        <end position="1555"/>
    </location>
</feature>
<feature type="region of interest" description="Disordered" evidence="12">
    <location>
        <begin position="899"/>
        <end position="936"/>
    </location>
</feature>
<keyword evidence="16" id="KW-1185">Reference proteome</keyword>
<dbReference type="Pfam" id="PF25775">
    <property type="entry name" value="CC_STIL"/>
    <property type="match status" value="1"/>
</dbReference>
<feature type="domain" description="RING-type" evidence="13">
    <location>
        <begin position="953"/>
        <end position="996"/>
    </location>
</feature>
<dbReference type="Gene3D" id="4.10.1000.10">
    <property type="entry name" value="Zinc finger, CCCH-type"/>
    <property type="match status" value="1"/>
</dbReference>
<evidence type="ECO:0000313" key="15">
    <source>
        <dbReference type="EMBL" id="TSK53760.1"/>
    </source>
</evidence>
<proteinExistence type="predicted"/>
<dbReference type="GO" id="GO:0061630">
    <property type="term" value="F:ubiquitin protein ligase activity"/>
    <property type="evidence" value="ECO:0007669"/>
    <property type="project" value="UniProtKB-EC"/>
</dbReference>
<dbReference type="InterPro" id="IPR036855">
    <property type="entry name" value="Znf_CCCH_sf"/>
</dbReference>
<dbReference type="PANTHER" id="PTHR13139">
    <property type="entry name" value="RING FINGER AND CCCH-TYPE ZINC FINGER DOMAIN-CONTAINING PROTEIN"/>
    <property type="match status" value="1"/>
</dbReference>
<comment type="subcellular location">
    <subcellularLocation>
        <location evidence="2">Cytoplasm</location>
        <location evidence="2">P-body</location>
    </subcellularLocation>
</comment>
<evidence type="ECO:0000259" key="14">
    <source>
        <dbReference type="PROSITE" id="PS50103"/>
    </source>
</evidence>
<evidence type="ECO:0000259" key="13">
    <source>
        <dbReference type="PROSITE" id="PS50089"/>
    </source>
</evidence>
<evidence type="ECO:0000313" key="16">
    <source>
        <dbReference type="Proteomes" id="UP000319801"/>
    </source>
</evidence>
<keyword evidence="8 11" id="KW-0863">Zinc-finger</keyword>
<dbReference type="Gene3D" id="3.30.40.10">
    <property type="entry name" value="Zinc/RING finger domain, C3HC4 (zinc finger)"/>
    <property type="match status" value="1"/>
</dbReference>
<evidence type="ECO:0000256" key="1">
    <source>
        <dbReference type="ARBA" id="ARBA00000900"/>
    </source>
</evidence>
<organism evidence="15 16">
    <name type="scientific">Bagarius yarrelli</name>
    <name type="common">Goonch</name>
    <name type="synonym">Bagrus yarrelli</name>
    <dbReference type="NCBI Taxonomy" id="175774"/>
    <lineage>
        <taxon>Eukaryota</taxon>
        <taxon>Metazoa</taxon>
        <taxon>Chordata</taxon>
        <taxon>Craniata</taxon>
        <taxon>Vertebrata</taxon>
        <taxon>Euteleostomi</taxon>
        <taxon>Actinopterygii</taxon>
        <taxon>Neopterygii</taxon>
        <taxon>Teleostei</taxon>
        <taxon>Ostariophysi</taxon>
        <taxon>Siluriformes</taxon>
        <taxon>Sisoridae</taxon>
        <taxon>Sisorinae</taxon>
        <taxon>Bagarius</taxon>
    </lineage>
</organism>
<feature type="region of interest" description="Disordered" evidence="12">
    <location>
        <begin position="149"/>
        <end position="337"/>
    </location>
</feature>
<dbReference type="OrthoDB" id="10067217at2759"/>
<dbReference type="FunFam" id="1.20.120.1790:FF:000001">
    <property type="entry name" value="roquin-1 isoform X1"/>
    <property type="match status" value="1"/>
</dbReference>
<accession>A0A556TSB4</accession>
<dbReference type="InterPro" id="IPR057731">
    <property type="entry name" value="STIL_N"/>
</dbReference>
<comment type="catalytic activity">
    <reaction evidence="1">
        <text>S-ubiquitinyl-[E2 ubiquitin-conjugating enzyme]-L-cysteine + [acceptor protein]-L-lysine = [E2 ubiquitin-conjugating enzyme]-L-cysteine + N(6)-ubiquitinyl-[acceptor protein]-L-lysine.</text>
        <dbReference type="EC" id="2.3.2.27"/>
    </reaction>
</comment>
<dbReference type="GO" id="GO:0000288">
    <property type="term" value="P:nuclear-transcribed mRNA catabolic process, deadenylation-dependent decay"/>
    <property type="evidence" value="ECO:0007669"/>
    <property type="project" value="TreeGrafter"/>
</dbReference>
<feature type="compositionally biased region" description="Polar residues" evidence="12">
    <location>
        <begin position="921"/>
        <end position="936"/>
    </location>
</feature>
<dbReference type="FunFam" id="3.30.40.10:FF:000047">
    <property type="entry name" value="Roquin-2 isoform 1"/>
    <property type="match status" value="1"/>
</dbReference>
<dbReference type="EMBL" id="VCAZ01000015">
    <property type="protein sequence ID" value="TSK53760.1"/>
    <property type="molecule type" value="Genomic_DNA"/>
</dbReference>
<keyword evidence="9 11" id="KW-0862">Zinc</keyword>
<dbReference type="GO" id="GO:0035613">
    <property type="term" value="F:RNA stem-loop binding"/>
    <property type="evidence" value="ECO:0007669"/>
    <property type="project" value="TreeGrafter"/>
</dbReference>
<evidence type="ECO:0000256" key="6">
    <source>
        <dbReference type="ARBA" id="ARBA00022679"/>
    </source>
</evidence>
<dbReference type="GO" id="GO:0003725">
    <property type="term" value="F:double-stranded RNA binding"/>
    <property type="evidence" value="ECO:0007669"/>
    <property type="project" value="TreeGrafter"/>
</dbReference>
<evidence type="ECO:0000256" key="10">
    <source>
        <dbReference type="ARBA" id="ARBA00022884"/>
    </source>
</evidence>
<dbReference type="GO" id="GO:0008270">
    <property type="term" value="F:zinc ion binding"/>
    <property type="evidence" value="ECO:0007669"/>
    <property type="project" value="UniProtKB-KW"/>
</dbReference>
<evidence type="ECO:0000256" key="4">
    <source>
        <dbReference type="ARBA" id="ARBA00012483"/>
    </source>
</evidence>
<dbReference type="InterPro" id="IPR048575">
    <property type="entry name" value="Roquin_1_2-like_ROQ"/>
</dbReference>
<dbReference type="SUPFAM" id="SSF57850">
    <property type="entry name" value="RING/U-box"/>
    <property type="match status" value="1"/>
</dbReference>
<dbReference type="InterPro" id="IPR001841">
    <property type="entry name" value="Znf_RING"/>
</dbReference>
<evidence type="ECO:0000256" key="12">
    <source>
        <dbReference type="SAM" id="MobiDB-lite"/>
    </source>
</evidence>
<dbReference type="GO" id="GO:0000209">
    <property type="term" value="P:protein polyubiquitination"/>
    <property type="evidence" value="ECO:0007669"/>
    <property type="project" value="TreeGrafter"/>
</dbReference>
<protein>
    <recommendedName>
        <fullName evidence="4">RING-type E3 ubiquitin transferase</fullName>
        <ecNumber evidence="4">2.3.2.27</ecNumber>
    </recommendedName>
</protein>
<comment type="pathway">
    <text evidence="3">Protein modification; protein ubiquitination.</text>
</comment>
<dbReference type="GO" id="GO:0000932">
    <property type="term" value="C:P-body"/>
    <property type="evidence" value="ECO:0007669"/>
    <property type="project" value="UniProtKB-SubCell"/>
</dbReference>
<dbReference type="GO" id="GO:0006511">
    <property type="term" value="P:ubiquitin-dependent protein catabolic process"/>
    <property type="evidence" value="ECO:0007669"/>
    <property type="project" value="TreeGrafter"/>
</dbReference>
<reference evidence="15 16" key="1">
    <citation type="journal article" date="2019" name="Genome Biol. Evol.">
        <title>Whole-Genome Sequencing of the Giant Devil Catfish, Bagarius yarrelli.</title>
        <authorList>
            <person name="Jiang W."/>
            <person name="Lv Y."/>
            <person name="Cheng L."/>
            <person name="Yang K."/>
            <person name="Chao B."/>
            <person name="Wang X."/>
            <person name="Li Y."/>
            <person name="Pan X."/>
            <person name="You X."/>
            <person name="Zhang Y."/>
            <person name="Yang J."/>
            <person name="Li J."/>
            <person name="Zhang X."/>
            <person name="Liu S."/>
            <person name="Sun C."/>
            <person name="Yang J."/>
            <person name="Shi Q."/>
        </authorList>
    </citation>
    <scope>NUCLEOTIDE SEQUENCE [LARGE SCALE GENOMIC DNA]</scope>
    <source>
        <strain evidence="15">JWS20170419001</strain>
        <tissue evidence="15">Muscle</tissue>
    </source>
</reference>
<sequence>MDQTRKLLLILESDPKVYTLSLVGVWLSGVTHIHNPAVWAWCLRYLYSSSFHDRVMSEDEAFLVVLYSLTHRDPEFYQCKLCGPKDMSFQLLSSTESLTLYKNVEPAEGRLLHFELGSESQNQEAELFKEALSRLPLSRAGALSSTAVQNKLSISDHDSGVEDEDLSPRPSPNPHPISQQTRQVQPSVPELSMVLDGSFLDGKPVESHEHSLKQPVQSNPQLRSCSIGTSPSQPVPRPPAHSGMAGPPPIRRPLTPVLSQPKLNRTQSSTGHQPPTSRKSVPSVGRRSSNGFSVSTSSSSSSSPKTGSSPNGSLHEHTTGLQNPISKKVSINPDQTPLLPSSQHMVFHSTPAFKPACSCCPTHHAHFPMYQGNTWQGAKSPPVQNTVLCPAEDSPHRDCCLSPTRPVLSLGCHVSPAKSPVCHAGIPLHYTQSHGQHVPNTTPWVGALDQTVPVCQAQCCQHQSGPRAVAAPDVGMGLLPADAYRMLMEQDRQLKQLQTQIQKLLDAQSKVSKPLLAPPEERQEQVIQTSTVSESLKKTSVSIAVGTGASLFWSAHDQSSRHEGLSVDKHLDANSTVSSRPTSEKILHCREEQSPATPRHFMTSPENNKSDLAVSFQSPVLGESASMYYNSQSHDTEDSAQNGEIPDQRFYQDLISEMCTALQANPHSGEETAEGSKEDPVFSATLKQLQSLGVNMELDTGKSIRSTVESASTLACINPEAVIPRLALSEPVGTSVWGLNGSVDLSLEANAIALKYLSDSQLSRLSLGGQSSAAQSNASALLFGKTPLDNSTGLSVFSSSNMSLATCKYMKKYGLMESEGSNGEEQDDCSMRGQRAQTDSALGCSLQLDTSESVGHERETGFILKNVGNKQPEPLPSTHDSQSKIIQDLRPKMQLLARTKTSPEKENNPKNLVPQPRPQRRSSLSDNQRLASVPENQGSVGNFLDLSYVFSTVCYKSTMPETFEESVRKPISLGCGHTVCKMCLNKLHRKACPFDQTTISTDIDLLPVNTALLQLVCPQVPKSQPVTLVKGAEEIKHYDEARTCVEELALYLKPLSNTRGLGTASQSLLSRPMQRKLVTLVHCQLVEEEGRIRAMRAARSLGERTVTELILQHQNPQQLSSNLWAAVRARGCQFLGPAMQEEALKLVLLALEDGSPLSRKVLVLFVVQRLEPRFPQASKTSIGHVVQLLYRASCFKVTKRDEDSSLMQLKEEFRTYEALRREHDSQIVQIAMEGGLRIAPDQWSSLLYGDQSHKSHMQSIIDKLQTPASFAQSVQELTIALQRTGDPANLNRLRPHLELLADIDPSPDAPAPTWEQLDSGLVAVKTVVHGLVDFIQNHSKKAGDPQQAPQHSKYKTYMCRDMKQKGGCPRGASCTFAHSQEELEKFRKMNKRLPLRKPLSQSLTQLNDMDIVCSPGLLSDEGLVVEGLAHKPAIVTNGILPVPPGSELTHLVSRGSAAPYDTSRKLGKSDAGSLSAPESPPDSLDSIPKVVMNSAHSRVQRESLSGHTLSSVSRVSQISQYPPHQAEAYYPESRVLPPASQYESPQYPTGNSYTYHLQPRYTRPPVDPGLAPYPDSYPVSYPPERQYPPSDPRYNYHDSCRHVPYGGHPPLPSYTRDELGHRSSVPLEMPPPPQAPTAGASSSYLPESRDRYGPESYNHSSHSRPYSGRSAYARPQPSLDYLHRRRKEIMAQLEEWKVVSPPPFASSPNSAHSYDSSYTQEYMGENPPAFQNVREPEYAASYSPWSCDTFVPYIGTKDLKSKDCTVTGYMEMQTMEKNLRDPALELQRRATEVKDDDPIIPFGSLPTVSRFGAISRTSKSGYQPAGLISGLPAKHSANAVEYSYGNHGGWSEAPYNQHQIIPSQGHFNERLPPAAQDREQLKMELQQVNQQITQQTRCIEREPGSSAGQAAPVEWSTASVSSEQLSLELHQVEREIGMRTREMAMEAAGMKYKLVAGNENGQSEHNLQREDHHLALSEGSNGSSSVVQDCGLGSATMPTLTSKTASLSLSSELVGSSPDLTKNGMAHGCS</sequence>
<dbReference type="GO" id="GO:0010494">
    <property type="term" value="C:cytoplasmic stress granule"/>
    <property type="evidence" value="ECO:0007669"/>
    <property type="project" value="TreeGrafter"/>
</dbReference>
<dbReference type="PANTHER" id="PTHR13139:SF6">
    <property type="entry name" value="ROQUIN-1"/>
    <property type="match status" value="1"/>
</dbReference>
<dbReference type="EC" id="2.3.2.27" evidence="4"/>
<keyword evidence="7 11" id="KW-0479">Metal-binding</keyword>
<evidence type="ECO:0000256" key="3">
    <source>
        <dbReference type="ARBA" id="ARBA00004906"/>
    </source>
</evidence>
<dbReference type="Proteomes" id="UP000319801">
    <property type="component" value="Unassembled WGS sequence"/>
</dbReference>
<evidence type="ECO:0000256" key="2">
    <source>
        <dbReference type="ARBA" id="ARBA00004201"/>
    </source>
</evidence>
<evidence type="ECO:0000256" key="8">
    <source>
        <dbReference type="ARBA" id="ARBA00022771"/>
    </source>
</evidence>
<evidence type="ECO:0000256" key="5">
    <source>
        <dbReference type="ARBA" id="ARBA00022490"/>
    </source>
</evidence>
<dbReference type="Pfam" id="PF26399">
    <property type="entry name" value="PRM_STIL"/>
    <property type="match status" value="1"/>
</dbReference>
<evidence type="ECO:0000256" key="9">
    <source>
        <dbReference type="ARBA" id="ARBA00022833"/>
    </source>
</evidence>
<dbReference type="Pfam" id="PF18386">
    <property type="entry name" value="ROQ_II"/>
    <property type="match status" value="1"/>
</dbReference>
<dbReference type="Gene3D" id="1.20.120.1790">
    <property type="match status" value="1"/>
</dbReference>
<dbReference type="PROSITE" id="PS50089">
    <property type="entry name" value="ZF_RING_2"/>
    <property type="match status" value="1"/>
</dbReference>
<dbReference type="InterPro" id="IPR013083">
    <property type="entry name" value="Znf_RING/FYVE/PHD"/>
</dbReference>
<dbReference type="InterPro" id="IPR058559">
    <property type="entry name" value="PRM_STIL"/>
</dbReference>
<dbReference type="PROSITE" id="PS50103">
    <property type="entry name" value="ZF_C3H1"/>
    <property type="match status" value="1"/>
</dbReference>
<dbReference type="InterPro" id="IPR052249">
    <property type="entry name" value="Roquin_domain"/>
</dbReference>
<dbReference type="InterPro" id="IPR017907">
    <property type="entry name" value="Znf_RING_CS"/>
</dbReference>
<keyword evidence="6" id="KW-0808">Transferase</keyword>
<feature type="compositionally biased region" description="Polar residues" evidence="12">
    <location>
        <begin position="214"/>
        <end position="232"/>
    </location>
</feature>
<dbReference type="SUPFAM" id="SSF90229">
    <property type="entry name" value="CCCH zinc finger"/>
    <property type="match status" value="1"/>
</dbReference>
<feature type="compositionally biased region" description="Polar residues" evidence="12">
    <location>
        <begin position="1494"/>
        <end position="1522"/>
    </location>
</feature>
<comment type="caution">
    <text evidence="15">The sequence shown here is derived from an EMBL/GenBank/DDBJ whole genome shotgun (WGS) entry which is preliminary data.</text>
</comment>
<feature type="compositionally biased region" description="Basic and acidic residues" evidence="12">
    <location>
        <begin position="203"/>
        <end position="212"/>
    </location>
</feature>
<name>A0A556TSB4_BAGYA</name>
<dbReference type="GO" id="GO:0003729">
    <property type="term" value="F:mRNA binding"/>
    <property type="evidence" value="ECO:0007669"/>
    <property type="project" value="TreeGrafter"/>
</dbReference>
<dbReference type="PROSITE" id="PS00518">
    <property type="entry name" value="ZF_RING_1"/>
    <property type="match status" value="1"/>
</dbReference>
<dbReference type="SMART" id="SM00356">
    <property type="entry name" value="ZnF_C3H1"/>
    <property type="match status" value="1"/>
</dbReference>
<feature type="compositionally biased region" description="Polar residues" evidence="12">
    <location>
        <begin position="257"/>
        <end position="280"/>
    </location>
</feature>
<dbReference type="Pfam" id="PF21206">
    <property type="entry name" value="Roquin_1_2-like_ROQ"/>
    <property type="match status" value="1"/>
</dbReference>
<feature type="region of interest" description="Disordered" evidence="12">
    <location>
        <begin position="1456"/>
        <end position="1674"/>
    </location>
</feature>
<feature type="compositionally biased region" description="Low complexity" evidence="12">
    <location>
        <begin position="1572"/>
        <end position="1583"/>
    </location>
</feature>
<dbReference type="InterPro" id="IPR000571">
    <property type="entry name" value="Znf_CCCH"/>
</dbReference>
<gene>
    <name evidence="15" type="ORF">Baya_3320</name>
</gene>
<feature type="region of interest" description="Disordered" evidence="12">
    <location>
        <begin position="865"/>
        <end position="885"/>
    </location>
</feature>
<dbReference type="FunFam" id="4.10.1000.10:FF:000004">
    <property type="entry name" value="roquin-1 isoform X2"/>
    <property type="match status" value="1"/>
</dbReference>
<keyword evidence="10" id="KW-0694">RNA-binding</keyword>
<feature type="region of interest" description="Disordered" evidence="12">
    <location>
        <begin position="591"/>
        <end position="611"/>
    </location>
</feature>
<keyword evidence="5" id="KW-0963">Cytoplasm</keyword>
<evidence type="ECO:0000256" key="11">
    <source>
        <dbReference type="PROSITE-ProRule" id="PRU00723"/>
    </source>
</evidence>
<dbReference type="InterPro" id="IPR041523">
    <property type="entry name" value="ROQ_II"/>
</dbReference>
<dbReference type="InterPro" id="IPR057655">
    <property type="entry name" value="STIL_CC"/>
</dbReference>
<feature type="compositionally biased region" description="Low complexity" evidence="12">
    <location>
        <begin position="288"/>
        <end position="313"/>
    </location>
</feature>
<dbReference type="Pfam" id="PF15253">
    <property type="entry name" value="STIL_N"/>
    <property type="match status" value="1"/>
</dbReference>
<feature type="zinc finger region" description="C3H1-type" evidence="11">
    <location>
        <begin position="1353"/>
        <end position="1381"/>
    </location>
</feature>
<feature type="domain" description="C3H1-type" evidence="14">
    <location>
        <begin position="1353"/>
        <end position="1381"/>
    </location>
</feature>
<evidence type="ECO:0000256" key="7">
    <source>
        <dbReference type="ARBA" id="ARBA00022723"/>
    </source>
</evidence>